<dbReference type="InterPro" id="IPR016197">
    <property type="entry name" value="Chromo-like_dom_sf"/>
</dbReference>
<keyword evidence="3" id="KW-1185">Reference proteome</keyword>
<dbReference type="HOGENOM" id="CLU_120088_0_0_1"/>
<evidence type="ECO:0000256" key="1">
    <source>
        <dbReference type="ARBA" id="ARBA00011353"/>
    </source>
</evidence>
<comment type="subunit">
    <text evidence="1">Component of the NuA4 histone acetyltransferase complex.</text>
</comment>
<dbReference type="VEuPathDB" id="FungiDB:NECHADRAFT_106086"/>
<dbReference type="SUPFAM" id="SSF54160">
    <property type="entry name" value="Chromo domain-like"/>
    <property type="match status" value="1"/>
</dbReference>
<evidence type="ECO:0000313" key="2">
    <source>
        <dbReference type="EMBL" id="EEU34793.1"/>
    </source>
</evidence>
<dbReference type="OMA" id="SKLRMIT"/>
<evidence type="ECO:0000313" key="3">
    <source>
        <dbReference type="Proteomes" id="UP000005206"/>
    </source>
</evidence>
<reference evidence="2 3" key="1">
    <citation type="journal article" date="2009" name="PLoS Genet.">
        <title>The genome of Nectria haematococca: contribution of supernumerary chromosomes to gene expansion.</title>
        <authorList>
            <person name="Coleman J.J."/>
            <person name="Rounsley S.D."/>
            <person name="Rodriguez-Carres M."/>
            <person name="Kuo A."/>
            <person name="Wasmann C.C."/>
            <person name="Grimwood J."/>
            <person name="Schmutz J."/>
            <person name="Taga M."/>
            <person name="White G.J."/>
            <person name="Zhou S."/>
            <person name="Schwartz D.C."/>
            <person name="Freitag M."/>
            <person name="Ma L.J."/>
            <person name="Danchin E.G."/>
            <person name="Henrissat B."/>
            <person name="Coutinho P.M."/>
            <person name="Nelson D.R."/>
            <person name="Straney D."/>
            <person name="Napoli C.A."/>
            <person name="Barker B.M."/>
            <person name="Gribskov M."/>
            <person name="Rep M."/>
            <person name="Kroken S."/>
            <person name="Molnar I."/>
            <person name="Rensing C."/>
            <person name="Kennell J.C."/>
            <person name="Zamora J."/>
            <person name="Farman M.L."/>
            <person name="Selker E.U."/>
            <person name="Salamov A."/>
            <person name="Shapiro H."/>
            <person name="Pangilinan J."/>
            <person name="Lindquist E."/>
            <person name="Lamers C."/>
            <person name="Grigoriev I.V."/>
            <person name="Geiser D.M."/>
            <person name="Covert S.F."/>
            <person name="Temporini E."/>
            <person name="Vanetten H.D."/>
        </authorList>
    </citation>
    <scope>NUCLEOTIDE SEQUENCE [LARGE SCALE GENOMIC DNA]</scope>
    <source>
        <strain evidence="3">ATCC MYA-4622 / CBS 123669 / FGSC 9596 / NRRL 45880 / 77-13-4</strain>
    </source>
</reference>
<proteinExistence type="predicted"/>
<dbReference type="OrthoDB" id="433924at2759"/>
<dbReference type="Proteomes" id="UP000005206">
    <property type="component" value="Chromosome 4"/>
</dbReference>
<accession>C7ZMF6</accession>
<gene>
    <name evidence="2" type="ORF">NECHADRAFT_106086</name>
</gene>
<protein>
    <recommendedName>
        <fullName evidence="4">Chromo domain-containing protein</fullName>
    </recommendedName>
</protein>
<dbReference type="GeneID" id="9678938"/>
<dbReference type="CDD" id="cd00024">
    <property type="entry name" value="CD_CSD"/>
    <property type="match status" value="1"/>
</dbReference>
<dbReference type="InParanoid" id="C7ZMF6"/>
<sequence>MDPFLPILHRSYYVVDLNPDGDAPAASGSVGKPPAEVKDTSEVDELVKHRVHKDSSTVEFKVKWKGSDNLALVYNATKLELYYVFKILKRTKVPKGARPADNSKDAQYNYEHKSTLREIALDEFEKFKAKELARGAIESRKRKNIYGLGRPRKKVRGADN</sequence>
<dbReference type="RefSeq" id="XP_003040506.1">
    <property type="nucleotide sequence ID" value="XM_003040460.1"/>
</dbReference>
<dbReference type="KEGG" id="nhe:NECHADRAFT_106086"/>
<dbReference type="AlphaFoldDB" id="C7ZMF6"/>
<dbReference type="EMBL" id="GG698952">
    <property type="protein sequence ID" value="EEU34793.1"/>
    <property type="molecule type" value="Genomic_DNA"/>
</dbReference>
<organism evidence="2 3">
    <name type="scientific">Fusarium vanettenii (strain ATCC MYA-4622 / CBS 123669 / FGSC 9596 / NRRL 45880 / 77-13-4)</name>
    <name type="common">Fusarium solani subsp. pisi</name>
    <dbReference type="NCBI Taxonomy" id="660122"/>
    <lineage>
        <taxon>Eukaryota</taxon>
        <taxon>Fungi</taxon>
        <taxon>Dikarya</taxon>
        <taxon>Ascomycota</taxon>
        <taxon>Pezizomycotina</taxon>
        <taxon>Sordariomycetes</taxon>
        <taxon>Hypocreomycetidae</taxon>
        <taxon>Hypocreales</taxon>
        <taxon>Nectriaceae</taxon>
        <taxon>Fusarium</taxon>
        <taxon>Fusarium solani species complex</taxon>
        <taxon>Fusarium vanettenii</taxon>
    </lineage>
</organism>
<name>C7ZMF6_FUSV7</name>
<evidence type="ECO:0008006" key="4">
    <source>
        <dbReference type="Google" id="ProtNLM"/>
    </source>
</evidence>